<sequence>MLCRPLELQVGALIRPFDSPKDPSSSFPSLHQELPRQGLNSEGKLLLELKHGLYDQFNHLYNWNPSDQTPCGWIGVNCTGYDPVVISLDLNSMNLSGTLSPSIGGLSYLTYLMFLTMGLLEIYPRRLEIIECMPITNCLVLSLKEIGNLYALVELVAYTNNLTEIGGCRSLRYLGLAQNDLAGEIPKEIGDA</sequence>
<keyword evidence="2" id="KW-0732">Signal</keyword>
<dbReference type="SUPFAM" id="SSF52058">
    <property type="entry name" value="L domain-like"/>
    <property type="match status" value="1"/>
</dbReference>
<gene>
    <name evidence="5" type="primary">VvCHDh001197_5</name>
    <name evidence="5" type="ORF">CK203_091915</name>
</gene>
<name>A0A438BRL9_VITVI</name>
<evidence type="ECO:0000256" key="1">
    <source>
        <dbReference type="ARBA" id="ARBA00022614"/>
    </source>
</evidence>
<proteinExistence type="predicted"/>
<feature type="domain" description="Leucine-rich repeat-containing N-terminal plant-type" evidence="4">
    <location>
        <begin position="39"/>
        <end position="79"/>
    </location>
</feature>
<comment type="caution">
    <text evidence="5">The sequence shown here is derived from an EMBL/GenBank/DDBJ whole genome shotgun (WGS) entry which is preliminary data.</text>
</comment>
<keyword evidence="3" id="KW-0677">Repeat</keyword>
<dbReference type="GO" id="GO:0016301">
    <property type="term" value="F:kinase activity"/>
    <property type="evidence" value="ECO:0007669"/>
    <property type="project" value="UniProtKB-KW"/>
</dbReference>
<keyword evidence="5" id="KW-0808">Transferase</keyword>
<dbReference type="AlphaFoldDB" id="A0A438BRL9"/>
<evidence type="ECO:0000256" key="3">
    <source>
        <dbReference type="ARBA" id="ARBA00022737"/>
    </source>
</evidence>
<dbReference type="Gene3D" id="3.80.10.10">
    <property type="entry name" value="Ribonuclease Inhibitor"/>
    <property type="match status" value="1"/>
</dbReference>
<keyword evidence="5" id="KW-0675">Receptor</keyword>
<reference evidence="5 6" key="1">
    <citation type="journal article" date="2018" name="PLoS Genet.">
        <title>Population sequencing reveals clonal diversity and ancestral inbreeding in the grapevine cultivar Chardonnay.</title>
        <authorList>
            <person name="Roach M.J."/>
            <person name="Johnson D.L."/>
            <person name="Bohlmann J."/>
            <person name="van Vuuren H.J."/>
            <person name="Jones S.J."/>
            <person name="Pretorius I.S."/>
            <person name="Schmidt S.A."/>
            <person name="Borneman A.R."/>
        </authorList>
    </citation>
    <scope>NUCLEOTIDE SEQUENCE [LARGE SCALE GENOMIC DNA]</scope>
    <source>
        <strain evidence="6">cv. Chardonnay</strain>
        <tissue evidence="5">Leaf</tissue>
    </source>
</reference>
<evidence type="ECO:0000313" key="6">
    <source>
        <dbReference type="Proteomes" id="UP000288805"/>
    </source>
</evidence>
<dbReference type="EMBL" id="QGNW01002649">
    <property type="protein sequence ID" value="RVW13598.1"/>
    <property type="molecule type" value="Genomic_DNA"/>
</dbReference>
<dbReference type="InterPro" id="IPR013210">
    <property type="entry name" value="LRR_N_plant-typ"/>
</dbReference>
<protein>
    <submittedName>
        <fullName evidence="5">Putative leucine-rich repeat receptor-like protein kinase</fullName>
    </submittedName>
</protein>
<dbReference type="Pfam" id="PF08263">
    <property type="entry name" value="LRRNT_2"/>
    <property type="match status" value="1"/>
</dbReference>
<keyword evidence="1" id="KW-0433">Leucine-rich repeat</keyword>
<dbReference type="Proteomes" id="UP000288805">
    <property type="component" value="Unassembled WGS sequence"/>
</dbReference>
<keyword evidence="5" id="KW-0418">Kinase</keyword>
<dbReference type="InterPro" id="IPR032675">
    <property type="entry name" value="LRR_dom_sf"/>
</dbReference>
<evidence type="ECO:0000313" key="5">
    <source>
        <dbReference type="EMBL" id="RVW13598.1"/>
    </source>
</evidence>
<evidence type="ECO:0000256" key="2">
    <source>
        <dbReference type="ARBA" id="ARBA00022729"/>
    </source>
</evidence>
<accession>A0A438BRL9</accession>
<organism evidence="5 6">
    <name type="scientific">Vitis vinifera</name>
    <name type="common">Grape</name>
    <dbReference type="NCBI Taxonomy" id="29760"/>
    <lineage>
        <taxon>Eukaryota</taxon>
        <taxon>Viridiplantae</taxon>
        <taxon>Streptophyta</taxon>
        <taxon>Embryophyta</taxon>
        <taxon>Tracheophyta</taxon>
        <taxon>Spermatophyta</taxon>
        <taxon>Magnoliopsida</taxon>
        <taxon>eudicotyledons</taxon>
        <taxon>Gunneridae</taxon>
        <taxon>Pentapetalae</taxon>
        <taxon>rosids</taxon>
        <taxon>Vitales</taxon>
        <taxon>Vitaceae</taxon>
        <taxon>Viteae</taxon>
        <taxon>Vitis</taxon>
    </lineage>
</organism>
<evidence type="ECO:0000259" key="4">
    <source>
        <dbReference type="Pfam" id="PF08263"/>
    </source>
</evidence>
<dbReference type="PANTHER" id="PTHR47988">
    <property type="entry name" value="SOMATIC EMBRYOGENESIS RECEPTOR KINASE 1"/>
    <property type="match status" value="1"/>
</dbReference>